<sequence>MQRTIIFLFLITHSLVIASTITTVYEKTTLIGNGMSMTVQLKESKGPIEIPLHTHPSPGTVYLIKGKVEVDFNGEIKNFIPGDVWVEPALTPHRGKSLEAIKYFVVYHHPKDKPYIN</sequence>
<organism evidence="2">
    <name type="scientific">marine metagenome</name>
    <dbReference type="NCBI Taxonomy" id="408172"/>
    <lineage>
        <taxon>unclassified sequences</taxon>
        <taxon>metagenomes</taxon>
        <taxon>ecological metagenomes</taxon>
    </lineage>
</organism>
<dbReference type="Gene3D" id="2.60.120.10">
    <property type="entry name" value="Jelly Rolls"/>
    <property type="match status" value="1"/>
</dbReference>
<dbReference type="EMBL" id="UINC01101511">
    <property type="protein sequence ID" value="SVC62372.1"/>
    <property type="molecule type" value="Genomic_DNA"/>
</dbReference>
<feature type="domain" description="Cupin type-2" evidence="1">
    <location>
        <begin position="46"/>
        <end position="105"/>
    </location>
</feature>
<dbReference type="InterPro" id="IPR014710">
    <property type="entry name" value="RmlC-like_jellyroll"/>
</dbReference>
<reference evidence="2" key="1">
    <citation type="submission" date="2018-05" db="EMBL/GenBank/DDBJ databases">
        <authorList>
            <person name="Lanie J.A."/>
            <person name="Ng W.-L."/>
            <person name="Kazmierczak K.M."/>
            <person name="Andrzejewski T.M."/>
            <person name="Davidsen T.M."/>
            <person name="Wayne K.J."/>
            <person name="Tettelin H."/>
            <person name="Glass J.I."/>
            <person name="Rusch D."/>
            <person name="Podicherti R."/>
            <person name="Tsui H.-C.T."/>
            <person name="Winkler M.E."/>
        </authorList>
    </citation>
    <scope>NUCLEOTIDE SEQUENCE</scope>
</reference>
<protein>
    <recommendedName>
        <fullName evidence="1">Cupin type-2 domain-containing protein</fullName>
    </recommendedName>
</protein>
<dbReference type="InterPro" id="IPR013096">
    <property type="entry name" value="Cupin_2"/>
</dbReference>
<proteinExistence type="predicted"/>
<dbReference type="Pfam" id="PF07883">
    <property type="entry name" value="Cupin_2"/>
    <property type="match status" value="1"/>
</dbReference>
<evidence type="ECO:0000259" key="1">
    <source>
        <dbReference type="Pfam" id="PF07883"/>
    </source>
</evidence>
<dbReference type="SUPFAM" id="SSF51182">
    <property type="entry name" value="RmlC-like cupins"/>
    <property type="match status" value="1"/>
</dbReference>
<evidence type="ECO:0000313" key="2">
    <source>
        <dbReference type="EMBL" id="SVC62372.1"/>
    </source>
</evidence>
<name>A0A382NRN8_9ZZZZ</name>
<dbReference type="AlphaFoldDB" id="A0A382NRN8"/>
<accession>A0A382NRN8</accession>
<dbReference type="InterPro" id="IPR011051">
    <property type="entry name" value="RmlC_Cupin_sf"/>
</dbReference>
<gene>
    <name evidence="2" type="ORF">METZ01_LOCUS315226</name>
</gene>